<feature type="chain" id="PRO_5011699955" evidence="2">
    <location>
        <begin position="20"/>
        <end position="262"/>
    </location>
</feature>
<feature type="signal peptide" evidence="2">
    <location>
        <begin position="1"/>
        <end position="19"/>
    </location>
</feature>
<feature type="compositionally biased region" description="Basic and acidic residues" evidence="1">
    <location>
        <begin position="51"/>
        <end position="60"/>
    </location>
</feature>
<keyword evidence="4" id="KW-1185">Reference proteome</keyword>
<accession>A0A1I7E9U5</accession>
<protein>
    <submittedName>
        <fullName evidence="3">Conjugal transfer pilus assembly protein TraF</fullName>
    </submittedName>
</protein>
<dbReference type="RefSeq" id="WP_090126978.1">
    <property type="nucleotide sequence ID" value="NZ_CP045299.1"/>
</dbReference>
<dbReference type="OrthoDB" id="5651797at2"/>
<dbReference type="NCBIfam" id="TIGR02739">
    <property type="entry name" value="TraF"/>
    <property type="match status" value="1"/>
</dbReference>
<gene>
    <name evidence="3" type="ORF">SAMN05192562_11339</name>
</gene>
<dbReference type="Proteomes" id="UP000199187">
    <property type="component" value="Unassembled WGS sequence"/>
</dbReference>
<dbReference type="EMBL" id="FPAU01000013">
    <property type="protein sequence ID" value="SFU20710.1"/>
    <property type="molecule type" value="Genomic_DNA"/>
</dbReference>
<dbReference type="InterPro" id="IPR039555">
    <property type="entry name" value="TraF/TrbB"/>
</dbReference>
<organism evidence="3 4">
    <name type="scientific">Kosakonia arachidis</name>
    <dbReference type="NCBI Taxonomy" id="551989"/>
    <lineage>
        <taxon>Bacteria</taxon>
        <taxon>Pseudomonadati</taxon>
        <taxon>Pseudomonadota</taxon>
        <taxon>Gammaproteobacteria</taxon>
        <taxon>Enterobacterales</taxon>
        <taxon>Enterobacteriaceae</taxon>
        <taxon>Kosakonia</taxon>
    </lineage>
</organism>
<feature type="region of interest" description="Disordered" evidence="1">
    <location>
        <begin position="34"/>
        <end position="60"/>
    </location>
</feature>
<keyword evidence="2" id="KW-0732">Signal</keyword>
<dbReference type="Pfam" id="PF13728">
    <property type="entry name" value="TraF"/>
    <property type="match status" value="1"/>
</dbReference>
<evidence type="ECO:0000313" key="4">
    <source>
        <dbReference type="Proteomes" id="UP000199187"/>
    </source>
</evidence>
<name>A0A1I7E9U5_9ENTR</name>
<evidence type="ECO:0000256" key="2">
    <source>
        <dbReference type="SAM" id="SignalP"/>
    </source>
</evidence>
<sequence>MIKRLLTLLMVVLALPATGEEIISPAPPFTGWSWYNEPKTPPKPEPAPSREQPEKPDIPDFSKMSAVEQAKVLQAYTREALNRAILYPTRENTATYLKWQKFWTDRSSMFSQSFAAAQLTHPELDYNLEYPHYNSMAPLVQTRDQQQRQQAIADLGQQYGMFYFYRGSDPIDTQMAGVVADFSKANHLSLIPVSVDGQVAPSLPDSRPDTGQIQAMRITHFPALFLVDPRNRDYQPLVYGFMTQDDLARRFLNVSTGFKPNF</sequence>
<proteinExistence type="predicted"/>
<evidence type="ECO:0000256" key="1">
    <source>
        <dbReference type="SAM" id="MobiDB-lite"/>
    </source>
</evidence>
<dbReference type="InterPro" id="IPR036249">
    <property type="entry name" value="Thioredoxin-like_sf"/>
</dbReference>
<dbReference type="NCBIfam" id="NF010257">
    <property type="entry name" value="PRK13703.1"/>
    <property type="match status" value="1"/>
</dbReference>
<dbReference type="AlphaFoldDB" id="A0A1I7E9U5"/>
<dbReference type="InterPro" id="IPR014110">
    <property type="entry name" value="TraF"/>
</dbReference>
<evidence type="ECO:0000313" key="3">
    <source>
        <dbReference type="EMBL" id="SFU20710.1"/>
    </source>
</evidence>
<reference evidence="4" key="1">
    <citation type="submission" date="2016-10" db="EMBL/GenBank/DDBJ databases">
        <authorList>
            <person name="Varghese N."/>
            <person name="Submissions S."/>
        </authorList>
    </citation>
    <scope>NUCLEOTIDE SEQUENCE [LARGE SCALE GENOMIC DNA]</scope>
    <source>
        <strain evidence="4">Ah-143</strain>
    </source>
</reference>
<dbReference type="SUPFAM" id="SSF52833">
    <property type="entry name" value="Thioredoxin-like"/>
    <property type="match status" value="1"/>
</dbReference>